<evidence type="ECO:0000313" key="2">
    <source>
        <dbReference type="EMBL" id="MEE6128229.1"/>
    </source>
</evidence>
<evidence type="ECO:0000313" key="3">
    <source>
        <dbReference type="Proteomes" id="UP001350005"/>
    </source>
</evidence>
<accession>A0ABU7R0F4</accession>
<reference evidence="2 3" key="1">
    <citation type="submission" date="2024-01" db="EMBL/GenBank/DDBJ databases">
        <title>Whole genome of Chryseobacterium arthrosphaerae NNCa 2741.</title>
        <authorList>
            <person name="Boriskina E.V."/>
            <person name="Gordinskaya N.A."/>
            <person name="Kropotov V.S."/>
            <person name="Alekseeva A.E."/>
            <person name="Makhova M.A."/>
            <person name="Kryazhev D.V."/>
            <person name="Shkurkina I.S."/>
        </authorList>
    </citation>
    <scope>NUCLEOTIDE SEQUENCE [LARGE SCALE GENOMIC DNA]</scope>
    <source>
        <strain evidence="2 3">NNCa 2741</strain>
    </source>
</reference>
<proteinExistence type="predicted"/>
<dbReference type="Proteomes" id="UP001350005">
    <property type="component" value="Unassembled WGS sequence"/>
</dbReference>
<keyword evidence="3" id="KW-1185">Reference proteome</keyword>
<comment type="caution">
    <text evidence="2">The sequence shown here is derived from an EMBL/GenBank/DDBJ whole genome shotgun (WGS) entry which is preliminary data.</text>
</comment>
<protein>
    <recommendedName>
        <fullName evidence="4">Bacteriocin</fullName>
    </recommendedName>
</protein>
<dbReference type="RefSeq" id="WP_165602481.1">
    <property type="nucleotide sequence ID" value="NZ_CP033811.1"/>
</dbReference>
<sequence length="56" mass="6110">MKNPNFKKLNRTEQKGIKGSGPIKKCSTSAQCDPGQCCQGGMCVYSPIIECEPIFD</sequence>
<dbReference type="GeneID" id="78305240"/>
<gene>
    <name evidence="2" type="ORF">V2E39_12620</name>
</gene>
<evidence type="ECO:0008006" key="4">
    <source>
        <dbReference type="Google" id="ProtNLM"/>
    </source>
</evidence>
<name>A0ABU7R0F4_9FLAO</name>
<organism evidence="2 3">
    <name type="scientific">Chryseobacterium arthrosphaerae</name>
    <dbReference type="NCBI Taxonomy" id="651561"/>
    <lineage>
        <taxon>Bacteria</taxon>
        <taxon>Pseudomonadati</taxon>
        <taxon>Bacteroidota</taxon>
        <taxon>Flavobacteriia</taxon>
        <taxon>Flavobacteriales</taxon>
        <taxon>Weeksellaceae</taxon>
        <taxon>Chryseobacterium group</taxon>
        <taxon>Chryseobacterium</taxon>
    </lineage>
</organism>
<feature type="region of interest" description="Disordered" evidence="1">
    <location>
        <begin position="1"/>
        <end position="21"/>
    </location>
</feature>
<evidence type="ECO:0000256" key="1">
    <source>
        <dbReference type="SAM" id="MobiDB-lite"/>
    </source>
</evidence>
<dbReference type="EMBL" id="JAZGJU010000024">
    <property type="protein sequence ID" value="MEE6128229.1"/>
    <property type="molecule type" value="Genomic_DNA"/>
</dbReference>